<proteinExistence type="predicted"/>
<dbReference type="RefSeq" id="WP_345570755.1">
    <property type="nucleotide sequence ID" value="NZ_BAAAZX010000039.1"/>
</dbReference>
<comment type="caution">
    <text evidence="1">The sequence shown here is derived from an EMBL/GenBank/DDBJ whole genome shotgun (WGS) entry which is preliminary data.</text>
</comment>
<dbReference type="Proteomes" id="UP001500456">
    <property type="component" value="Unassembled WGS sequence"/>
</dbReference>
<sequence>MAGIAGAGVLALVVTACGADGTDSGGSGDGEGADSAKGTSKPVALTVESTVREGTWTSSSATQQVKIAPKRLTRGTAADLEDVNMDKDLQGMVPYYLTVGYTNTGSDAVTGRGPEANFTVTLADGTPGTPVTLWNSNSLATASSTNLPDDCDKAGPASVPPGGTATVCQLVMMPKGPEPATVAYSDETGGTLLWKVGDGKGDDDGLLAAGTTADSSWEDVTTKGAAVPIRVTPKSVRAGTLADLRDYDLTDTSKNTVPWYVSVEYRNVGKEKLLPVMDDGVALRSAGGRDVRPLLDLSISASKKGEGIDQCRGSVSNTRLQPNDTLTLCTIYLLPKGDRPAMVSFEGEGTGVKPLRWRAS</sequence>
<evidence type="ECO:0008006" key="3">
    <source>
        <dbReference type="Google" id="ProtNLM"/>
    </source>
</evidence>
<keyword evidence="2" id="KW-1185">Reference proteome</keyword>
<name>A0ABP7THD8_9ACTN</name>
<evidence type="ECO:0000313" key="1">
    <source>
        <dbReference type="EMBL" id="GAA4026150.1"/>
    </source>
</evidence>
<organism evidence="1 2">
    <name type="scientific">Streptomyces plumbiresistens</name>
    <dbReference type="NCBI Taxonomy" id="511811"/>
    <lineage>
        <taxon>Bacteria</taxon>
        <taxon>Bacillati</taxon>
        <taxon>Actinomycetota</taxon>
        <taxon>Actinomycetes</taxon>
        <taxon>Kitasatosporales</taxon>
        <taxon>Streptomycetaceae</taxon>
        <taxon>Streptomyces</taxon>
    </lineage>
</organism>
<accession>A0ABP7THD8</accession>
<reference evidence="2" key="1">
    <citation type="journal article" date="2019" name="Int. J. Syst. Evol. Microbiol.">
        <title>The Global Catalogue of Microorganisms (GCM) 10K type strain sequencing project: providing services to taxonomists for standard genome sequencing and annotation.</title>
        <authorList>
            <consortium name="The Broad Institute Genomics Platform"/>
            <consortium name="The Broad Institute Genome Sequencing Center for Infectious Disease"/>
            <person name="Wu L."/>
            <person name="Ma J."/>
        </authorList>
    </citation>
    <scope>NUCLEOTIDE SEQUENCE [LARGE SCALE GENOMIC DNA]</scope>
    <source>
        <strain evidence="2">JCM 16924</strain>
    </source>
</reference>
<gene>
    <name evidence="1" type="ORF">GCM10022232_84600</name>
</gene>
<dbReference type="EMBL" id="BAAAZX010000039">
    <property type="protein sequence ID" value="GAA4026150.1"/>
    <property type="molecule type" value="Genomic_DNA"/>
</dbReference>
<evidence type="ECO:0000313" key="2">
    <source>
        <dbReference type="Proteomes" id="UP001500456"/>
    </source>
</evidence>
<protein>
    <recommendedName>
        <fullName evidence="3">Lipoprotein</fullName>
    </recommendedName>
</protein>